<keyword evidence="2 5" id="KW-0812">Transmembrane</keyword>
<evidence type="ECO:0000256" key="5">
    <source>
        <dbReference type="SAM" id="Phobius"/>
    </source>
</evidence>
<dbReference type="InterPro" id="IPR045275">
    <property type="entry name" value="MscS_archaea/bacteria_type"/>
</dbReference>
<dbReference type="Pfam" id="PF00924">
    <property type="entry name" value="MS_channel_2nd"/>
    <property type="match status" value="1"/>
</dbReference>
<evidence type="ECO:0000313" key="7">
    <source>
        <dbReference type="EMBL" id="OIQ83239.1"/>
    </source>
</evidence>
<evidence type="ECO:0000256" key="1">
    <source>
        <dbReference type="ARBA" id="ARBA00004370"/>
    </source>
</evidence>
<dbReference type="GO" id="GO:0016020">
    <property type="term" value="C:membrane"/>
    <property type="evidence" value="ECO:0007669"/>
    <property type="project" value="UniProtKB-SubCell"/>
</dbReference>
<dbReference type="EMBL" id="MLJW01000721">
    <property type="protein sequence ID" value="OIQ83239.1"/>
    <property type="molecule type" value="Genomic_DNA"/>
</dbReference>
<dbReference type="InterPro" id="IPR006685">
    <property type="entry name" value="MscS_channel_2nd"/>
</dbReference>
<keyword evidence="4 5" id="KW-0472">Membrane</keyword>
<feature type="transmembrane region" description="Helical" evidence="5">
    <location>
        <begin position="20"/>
        <end position="42"/>
    </location>
</feature>
<organism evidence="7">
    <name type="scientific">mine drainage metagenome</name>
    <dbReference type="NCBI Taxonomy" id="410659"/>
    <lineage>
        <taxon>unclassified sequences</taxon>
        <taxon>metagenomes</taxon>
        <taxon>ecological metagenomes</taxon>
    </lineage>
</organism>
<dbReference type="SUPFAM" id="SSF50182">
    <property type="entry name" value="Sm-like ribonucleoproteins"/>
    <property type="match status" value="1"/>
</dbReference>
<accession>A0A1J5QTM6</accession>
<evidence type="ECO:0000259" key="6">
    <source>
        <dbReference type="Pfam" id="PF00924"/>
    </source>
</evidence>
<evidence type="ECO:0000256" key="3">
    <source>
        <dbReference type="ARBA" id="ARBA00022989"/>
    </source>
</evidence>
<comment type="subcellular location">
    <subcellularLocation>
        <location evidence="1">Membrane</location>
    </subcellularLocation>
</comment>
<dbReference type="InterPro" id="IPR023408">
    <property type="entry name" value="MscS_beta-dom_sf"/>
</dbReference>
<dbReference type="GO" id="GO:0008381">
    <property type="term" value="F:mechanosensitive monoatomic ion channel activity"/>
    <property type="evidence" value="ECO:0007669"/>
    <property type="project" value="InterPro"/>
</dbReference>
<keyword evidence="3 5" id="KW-1133">Transmembrane helix</keyword>
<name>A0A1J5QTM6_9ZZZZ</name>
<protein>
    <submittedName>
        <fullName evidence="7">Miniconductance mechanosensitive channel MscM</fullName>
    </submittedName>
</protein>
<sequence length="186" mass="21179">MPDLQAMFAELIHPDTLVGHALPSLILLVAGMLLIVVARHYIRRLWNVTDGHLPLNPASRKTIERLLVSLLWLFLALVLLRFWGIDVSSIWSTIVSLLAVVGVGLLATWTMVSNITARLFVLIWRPYHLGQHIEILPENLKGRVIDTDLMFTCIEQDDGQEVIIPNNLFFQRIIRRAPMRGHARKP</sequence>
<dbReference type="Gene3D" id="1.10.287.1260">
    <property type="match status" value="1"/>
</dbReference>
<dbReference type="PANTHER" id="PTHR30221">
    <property type="entry name" value="SMALL-CONDUCTANCE MECHANOSENSITIVE CHANNEL"/>
    <property type="match status" value="1"/>
</dbReference>
<feature type="transmembrane region" description="Helical" evidence="5">
    <location>
        <begin position="63"/>
        <end position="84"/>
    </location>
</feature>
<dbReference type="InterPro" id="IPR010920">
    <property type="entry name" value="LSM_dom_sf"/>
</dbReference>
<feature type="transmembrane region" description="Helical" evidence="5">
    <location>
        <begin position="90"/>
        <end position="112"/>
    </location>
</feature>
<dbReference type="Gene3D" id="2.30.30.60">
    <property type="match status" value="1"/>
</dbReference>
<proteinExistence type="predicted"/>
<evidence type="ECO:0000256" key="4">
    <source>
        <dbReference type="ARBA" id="ARBA00023136"/>
    </source>
</evidence>
<dbReference type="AlphaFoldDB" id="A0A1J5QTM6"/>
<feature type="domain" description="Mechanosensitive ion channel MscS" evidence="6">
    <location>
        <begin position="111"/>
        <end position="172"/>
    </location>
</feature>
<gene>
    <name evidence="7" type="primary">mscM_5</name>
    <name evidence="7" type="ORF">GALL_349640</name>
</gene>
<dbReference type="PANTHER" id="PTHR30221:SF8">
    <property type="entry name" value="SMALL-CONDUCTANCE MECHANOSENSITIVE CHANNEL"/>
    <property type="match status" value="1"/>
</dbReference>
<comment type="caution">
    <text evidence="7">The sequence shown here is derived from an EMBL/GenBank/DDBJ whole genome shotgun (WGS) entry which is preliminary data.</text>
</comment>
<evidence type="ECO:0000256" key="2">
    <source>
        <dbReference type="ARBA" id="ARBA00022692"/>
    </source>
</evidence>
<reference evidence="7" key="1">
    <citation type="submission" date="2016-10" db="EMBL/GenBank/DDBJ databases">
        <title>Sequence of Gallionella enrichment culture.</title>
        <authorList>
            <person name="Poehlein A."/>
            <person name="Muehling M."/>
            <person name="Daniel R."/>
        </authorList>
    </citation>
    <scope>NUCLEOTIDE SEQUENCE</scope>
</reference>